<dbReference type="AlphaFoldDB" id="A0AA96LII4"/>
<evidence type="ECO:0000313" key="3">
    <source>
        <dbReference type="Proteomes" id="UP001305702"/>
    </source>
</evidence>
<gene>
    <name evidence="2" type="ORF">MJA45_12920</name>
</gene>
<keyword evidence="3" id="KW-1185">Reference proteome</keyword>
<dbReference type="Gene3D" id="1.20.120.450">
    <property type="entry name" value="dinb family like domain"/>
    <property type="match status" value="1"/>
</dbReference>
<organism evidence="2 3">
    <name type="scientific">Paenibacillus aurantius</name>
    <dbReference type="NCBI Taxonomy" id="2918900"/>
    <lineage>
        <taxon>Bacteria</taxon>
        <taxon>Bacillati</taxon>
        <taxon>Bacillota</taxon>
        <taxon>Bacilli</taxon>
        <taxon>Bacillales</taxon>
        <taxon>Paenibacillaceae</taxon>
        <taxon>Paenibacillus</taxon>
    </lineage>
</organism>
<dbReference type="EMBL" id="CP130318">
    <property type="protein sequence ID" value="WNQ13875.1"/>
    <property type="molecule type" value="Genomic_DNA"/>
</dbReference>
<reference evidence="2 3" key="1">
    <citation type="submission" date="2022-02" db="EMBL/GenBank/DDBJ databases">
        <title>Paenibacillus sp. MBLB1776 Whole Genome Shotgun Sequencing.</title>
        <authorList>
            <person name="Hwang C.Y."/>
            <person name="Cho E.-S."/>
            <person name="Seo M.-J."/>
        </authorList>
    </citation>
    <scope>NUCLEOTIDE SEQUENCE [LARGE SCALE GENOMIC DNA]</scope>
    <source>
        <strain evidence="2 3">MBLB1776</strain>
    </source>
</reference>
<dbReference type="Proteomes" id="UP001305702">
    <property type="component" value="Chromosome"/>
</dbReference>
<evidence type="ECO:0000313" key="2">
    <source>
        <dbReference type="EMBL" id="WNQ13875.1"/>
    </source>
</evidence>
<evidence type="ECO:0000259" key="1">
    <source>
        <dbReference type="Pfam" id="PF12867"/>
    </source>
</evidence>
<dbReference type="InterPro" id="IPR024775">
    <property type="entry name" value="DinB-like"/>
</dbReference>
<protein>
    <submittedName>
        <fullName evidence="2">DinB family protein</fullName>
    </submittedName>
</protein>
<dbReference type="RefSeq" id="WP_315607656.1">
    <property type="nucleotide sequence ID" value="NZ_CP130318.1"/>
</dbReference>
<name>A0AA96LII4_9BACL</name>
<accession>A0AA96LII4</accession>
<sequence>MTAKMNSQEKQRIREEVWKTVEGLSDEQLNRRPDDNRWSLIQVIEHLRLMEQTITGGMARALADPEDRNKWIPKRKRCLGLRIAGPL</sequence>
<feature type="domain" description="DinB-like" evidence="1">
    <location>
        <begin position="12"/>
        <end position="76"/>
    </location>
</feature>
<proteinExistence type="predicted"/>
<dbReference type="Pfam" id="PF12867">
    <property type="entry name" value="DinB_2"/>
    <property type="match status" value="1"/>
</dbReference>
<dbReference type="InterPro" id="IPR034660">
    <property type="entry name" value="DinB/YfiT-like"/>
</dbReference>
<dbReference type="SUPFAM" id="SSF109854">
    <property type="entry name" value="DinB/YfiT-like putative metalloenzymes"/>
    <property type="match status" value="1"/>
</dbReference>
<dbReference type="KEGG" id="paun:MJA45_12920"/>